<protein>
    <submittedName>
        <fullName evidence="3">Urease accessory protein UreD</fullName>
    </submittedName>
</protein>
<evidence type="ECO:0000256" key="1">
    <source>
        <dbReference type="ARBA" id="ARBA00007177"/>
    </source>
</evidence>
<evidence type="ECO:0000313" key="3">
    <source>
        <dbReference type="EMBL" id="MFC6646489.1"/>
    </source>
</evidence>
<dbReference type="Pfam" id="PF01774">
    <property type="entry name" value="UreD"/>
    <property type="match status" value="1"/>
</dbReference>
<evidence type="ECO:0000313" key="4">
    <source>
        <dbReference type="Proteomes" id="UP001596391"/>
    </source>
</evidence>
<dbReference type="HAMAP" id="MF_01384">
    <property type="entry name" value="UreD"/>
    <property type="match status" value="1"/>
</dbReference>
<keyword evidence="2" id="KW-0143">Chaperone</keyword>
<name>A0ABW1ZBH1_9BACT</name>
<comment type="similarity">
    <text evidence="1">Belongs to the UreD family.</text>
</comment>
<evidence type="ECO:0000256" key="2">
    <source>
        <dbReference type="ARBA" id="ARBA00023186"/>
    </source>
</evidence>
<dbReference type="InterPro" id="IPR002669">
    <property type="entry name" value="UreD"/>
</dbReference>
<organism evidence="3 4">
    <name type="scientific">Granulicella cerasi</name>
    <dbReference type="NCBI Taxonomy" id="741063"/>
    <lineage>
        <taxon>Bacteria</taxon>
        <taxon>Pseudomonadati</taxon>
        <taxon>Acidobacteriota</taxon>
        <taxon>Terriglobia</taxon>
        <taxon>Terriglobales</taxon>
        <taxon>Acidobacteriaceae</taxon>
        <taxon>Granulicella</taxon>
    </lineage>
</organism>
<dbReference type="PANTHER" id="PTHR33643:SF1">
    <property type="entry name" value="UREASE ACCESSORY PROTEIN D"/>
    <property type="match status" value="1"/>
</dbReference>
<keyword evidence="4" id="KW-1185">Reference proteome</keyword>
<proteinExistence type="inferred from homology"/>
<comment type="caution">
    <text evidence="3">The sequence shown here is derived from an EMBL/GenBank/DDBJ whole genome shotgun (WGS) entry which is preliminary data.</text>
</comment>
<gene>
    <name evidence="3" type="ORF">ACFQBQ_13010</name>
</gene>
<reference evidence="4" key="1">
    <citation type="journal article" date="2019" name="Int. J. Syst. Evol. Microbiol.">
        <title>The Global Catalogue of Microorganisms (GCM) 10K type strain sequencing project: providing services to taxonomists for standard genome sequencing and annotation.</title>
        <authorList>
            <consortium name="The Broad Institute Genomics Platform"/>
            <consortium name="The Broad Institute Genome Sequencing Center for Infectious Disease"/>
            <person name="Wu L."/>
            <person name="Ma J."/>
        </authorList>
    </citation>
    <scope>NUCLEOTIDE SEQUENCE [LARGE SCALE GENOMIC DNA]</scope>
    <source>
        <strain evidence="4">CGMCC 1.16026</strain>
    </source>
</reference>
<dbReference type="RefSeq" id="WP_263370153.1">
    <property type="nucleotide sequence ID" value="NZ_JAGSYD010000001.1"/>
</dbReference>
<dbReference type="Proteomes" id="UP001596391">
    <property type="component" value="Unassembled WGS sequence"/>
</dbReference>
<dbReference type="EMBL" id="JBHSWI010000001">
    <property type="protein sequence ID" value="MFC6646489.1"/>
    <property type="molecule type" value="Genomic_DNA"/>
</dbReference>
<accession>A0ABW1ZBH1</accession>
<sequence>MTTNAAELRLLVEGRRGATQFRTQRLDPPWKVVRGFQREGAECLYHLNNVSGGIFGGDSLTLEVDVLPGAEAQITTTGSTRLYRPRVDASEAELRSTFHIGEDALLEYLPDSLIPFENSRALQQTSFHLERGATLFAWDVLAPGRKASGETFRYERLKLITEVFVDGTPILHDRLLLEPRRWSVHSPGRLGRGTEYLVTFLAVQAGANALALRTLESELADVLASHSRVGGSLWGATTLPAHGLMVRGIVASPLEIPAVLQAVWSQCKQSLMGREAVPPRKIY</sequence>
<dbReference type="PANTHER" id="PTHR33643">
    <property type="entry name" value="UREASE ACCESSORY PROTEIN D"/>
    <property type="match status" value="1"/>
</dbReference>